<evidence type="ECO:0000313" key="1">
    <source>
        <dbReference type="EMBL" id="APO70054.1"/>
    </source>
</evidence>
<accession>A0A1L5NQ97</accession>
<protein>
    <submittedName>
        <fullName evidence="1">Uncharacterized protein</fullName>
    </submittedName>
</protein>
<geneLocation type="plasmid" evidence="2">
    <name>prgalie4872c</name>
</geneLocation>
<proteinExistence type="predicted"/>
<dbReference type="Proteomes" id="UP000184749">
    <property type="component" value="Plasmid pRgalIE4872c"/>
</dbReference>
<organism evidence="1 2">
    <name type="scientific">Rhizobium gallicum</name>
    <dbReference type="NCBI Taxonomy" id="56730"/>
    <lineage>
        <taxon>Bacteria</taxon>
        <taxon>Pseudomonadati</taxon>
        <taxon>Pseudomonadota</taxon>
        <taxon>Alphaproteobacteria</taxon>
        <taxon>Hyphomicrobiales</taxon>
        <taxon>Rhizobiaceae</taxon>
        <taxon>Rhizobium/Agrobacterium group</taxon>
        <taxon>Rhizobium</taxon>
    </lineage>
</organism>
<name>A0A1L5NQ97_9HYPH</name>
<sequence>MTRSGCRPSGVLQGRPVALGKIEIFLRPILWVGNGRQSVGRPEDLEDGAPAFVATSFKYVLDRAIDGGVGTEHPVPIGVKIHRLTIAGLTMIP</sequence>
<evidence type="ECO:0000313" key="2">
    <source>
        <dbReference type="Proteomes" id="UP000184749"/>
    </source>
</evidence>
<dbReference type="EMBL" id="CP017104">
    <property type="protein sequence ID" value="APO70054.1"/>
    <property type="molecule type" value="Genomic_DNA"/>
</dbReference>
<gene>
    <name evidence="1" type="ORF">IE4872_PC00021</name>
</gene>
<keyword evidence="1" id="KW-0614">Plasmid</keyword>
<dbReference type="AlphaFoldDB" id="A0A1L5NQ97"/>
<reference evidence="1 2" key="1">
    <citation type="submission" date="2016-09" db="EMBL/GenBank/DDBJ databases">
        <title>The complete genome sequences of Rhizobium gallicum, symbiovars gallicum and phaseoli, symbionts associated to common bean (Phaseolus vulgaris).</title>
        <authorList>
            <person name="Bustos P."/>
            <person name="Santamaria R.I."/>
            <person name="Perez-Carrascal O.M."/>
            <person name="Juarez S."/>
            <person name="Lozano L."/>
            <person name="Martinez-Flores I."/>
            <person name="Martinez-Romero E."/>
            <person name="Cevallos M."/>
            <person name="Romero D."/>
            <person name="Davila G."/>
            <person name="Gonzalez V."/>
        </authorList>
    </citation>
    <scope>NUCLEOTIDE SEQUENCE [LARGE SCALE GENOMIC DNA]</scope>
    <source>
        <strain evidence="1 2">IE4872</strain>
        <plasmid evidence="2">prgalie4872c</plasmid>
    </source>
</reference>